<keyword evidence="2" id="KW-1133">Transmembrane helix</keyword>
<dbReference type="STRING" id="67003.A0A1X0P9N0"/>
<evidence type="ECO:0000256" key="2">
    <source>
        <dbReference type="SAM" id="Phobius"/>
    </source>
</evidence>
<keyword evidence="2" id="KW-0472">Membrane</keyword>
<reference evidence="3 4" key="1">
    <citation type="submission" date="2017-03" db="EMBL/GenBank/DDBJ databases">
        <title>An alternative strategy for trypanosome survival in the mammalian bloodstream revealed through genome and transcriptome analysis of the ubiquitous bovine parasite Trypanosoma (Megatrypanum) theileri.</title>
        <authorList>
            <person name="Kelly S."/>
            <person name="Ivens A."/>
            <person name="Mott A."/>
            <person name="O'Neill E."/>
            <person name="Emms D."/>
            <person name="Macleod O."/>
            <person name="Voorheis P."/>
            <person name="Matthews J."/>
            <person name="Matthews K."/>
            <person name="Carrington M."/>
        </authorList>
    </citation>
    <scope>NUCLEOTIDE SEQUENCE [LARGE SCALE GENOMIC DNA]</scope>
    <source>
        <strain evidence="3">Edinburgh</strain>
    </source>
</reference>
<feature type="transmembrane region" description="Helical" evidence="2">
    <location>
        <begin position="431"/>
        <end position="456"/>
    </location>
</feature>
<dbReference type="RefSeq" id="XP_028887409.1">
    <property type="nucleotide sequence ID" value="XM_029020901.1"/>
</dbReference>
<comment type="caution">
    <text evidence="3">The sequence shown here is derived from an EMBL/GenBank/DDBJ whole genome shotgun (WGS) entry which is preliminary data.</text>
</comment>
<feature type="region of interest" description="Disordered" evidence="1">
    <location>
        <begin position="298"/>
        <end position="317"/>
    </location>
</feature>
<feature type="transmembrane region" description="Helical" evidence="2">
    <location>
        <begin position="256"/>
        <end position="277"/>
    </location>
</feature>
<feature type="transmembrane region" description="Helical" evidence="2">
    <location>
        <begin position="569"/>
        <end position="588"/>
    </location>
</feature>
<evidence type="ECO:0000313" key="4">
    <source>
        <dbReference type="Proteomes" id="UP000192257"/>
    </source>
</evidence>
<dbReference type="GeneID" id="39980681"/>
<keyword evidence="4" id="KW-1185">Reference proteome</keyword>
<accession>A0A1X0P9N0</accession>
<feature type="transmembrane region" description="Helical" evidence="2">
    <location>
        <begin position="600"/>
        <end position="618"/>
    </location>
</feature>
<organism evidence="3 4">
    <name type="scientific">Trypanosoma theileri</name>
    <dbReference type="NCBI Taxonomy" id="67003"/>
    <lineage>
        <taxon>Eukaryota</taxon>
        <taxon>Discoba</taxon>
        <taxon>Euglenozoa</taxon>
        <taxon>Kinetoplastea</taxon>
        <taxon>Metakinetoplastina</taxon>
        <taxon>Trypanosomatida</taxon>
        <taxon>Trypanosomatidae</taxon>
        <taxon>Trypanosoma</taxon>
    </lineage>
</organism>
<dbReference type="VEuPathDB" id="TriTrypDB:TM35_000012200"/>
<dbReference type="OrthoDB" id="267501at2759"/>
<gene>
    <name evidence="3" type="ORF">TM35_000012200</name>
</gene>
<keyword evidence="2" id="KW-0812">Transmembrane</keyword>
<feature type="transmembrane region" description="Helical" evidence="2">
    <location>
        <begin position="386"/>
        <end position="411"/>
    </location>
</feature>
<feature type="compositionally biased region" description="Low complexity" evidence="1">
    <location>
        <begin position="300"/>
        <end position="317"/>
    </location>
</feature>
<evidence type="ECO:0008006" key="5">
    <source>
        <dbReference type="Google" id="ProtNLM"/>
    </source>
</evidence>
<dbReference type="EMBL" id="NBCO01000001">
    <property type="protein sequence ID" value="ORC93343.1"/>
    <property type="molecule type" value="Genomic_DNA"/>
</dbReference>
<evidence type="ECO:0000256" key="1">
    <source>
        <dbReference type="SAM" id="MobiDB-lite"/>
    </source>
</evidence>
<sequence length="625" mass="69849">MNCSHTAEAIFEVPTLSDGRATFELAPVSSASLDHVPRQALKNYAYILNEDGRPFAMDHAGRIVFEVGLLNFANYDYNNYIDTTLYPALLKENSQRKLFFMLTQPRLYCLCLEVMSESCDPSRLPIVVDSFFMAMETRLMVKIFELSQWQAILKRLQDAQIVLDTNGDISIDNISEIQTSYSGLASILCSAPAAYTIFLEDIASSGAPGIVWDIEHRRRVIAVLVQCSNIPLTVGISVKIFNGDGKGSLEYFSMEMVYLTFFIAYSLLLVTLLILLLPCCCSYGSSVVTQTVHSREETIDSSTSTRNSSTTTSKVTKGSGNILVSKRGEVHGVNLYEGNSNGDNMRNDVIWNMGESNEDNVEVVRKCNCCSVFWKKMQNICCQHIFILYPTLQWLILVSLFVKMIICALRLAQYRDLAMSADASLHGNIQILSIVLTVCIRSVIFAMQQFVCIGWGCAYEVPPTRKTVVASFASIMGFSAFVLQSTCEGSSMISMFTDLDTFMHPNTLRCATIRTISTAVDLIGSLLNVFQITTLMATIGRAASTEKLSGKESVFNDNMLLYLRYRGMCVPYAVGIIAPQIILIAYSRSSFSFDDYYVETAVIEFVQWYALAFVLLFLRREPMLF</sequence>
<dbReference type="Proteomes" id="UP000192257">
    <property type="component" value="Unassembled WGS sequence"/>
</dbReference>
<proteinExistence type="predicted"/>
<dbReference type="AlphaFoldDB" id="A0A1X0P9N0"/>
<evidence type="ECO:0000313" key="3">
    <source>
        <dbReference type="EMBL" id="ORC93343.1"/>
    </source>
</evidence>
<protein>
    <recommendedName>
        <fullName evidence="5">Transmembrane protein</fullName>
    </recommendedName>
</protein>
<name>A0A1X0P9N0_9TRYP</name>